<dbReference type="InterPro" id="IPR052950">
    <property type="entry name" value="CISD"/>
</dbReference>
<dbReference type="Gene3D" id="3.40.5.90">
    <property type="entry name" value="CDGSH iron-sulfur domain, mitoNEET-type"/>
    <property type="match status" value="2"/>
</dbReference>
<evidence type="ECO:0000259" key="5">
    <source>
        <dbReference type="SMART" id="SM00704"/>
    </source>
</evidence>
<evidence type="ECO:0000256" key="1">
    <source>
        <dbReference type="ARBA" id="ARBA00022714"/>
    </source>
</evidence>
<dbReference type="Pfam" id="PF09360">
    <property type="entry name" value="zf-CDGSH"/>
    <property type="match status" value="2"/>
</dbReference>
<organism evidence="6 7">
    <name type="scientific">Lacrimispora xylanolytica</name>
    <dbReference type="NCBI Taxonomy" id="29375"/>
    <lineage>
        <taxon>Bacteria</taxon>
        <taxon>Bacillati</taxon>
        <taxon>Bacillota</taxon>
        <taxon>Clostridia</taxon>
        <taxon>Lachnospirales</taxon>
        <taxon>Lachnospiraceae</taxon>
        <taxon>Lacrimispora</taxon>
    </lineage>
</organism>
<dbReference type="Proteomes" id="UP001163115">
    <property type="component" value="Chromosome"/>
</dbReference>
<dbReference type="InterPro" id="IPR042216">
    <property type="entry name" value="MitoNEET_CISD"/>
</dbReference>
<evidence type="ECO:0000256" key="3">
    <source>
        <dbReference type="ARBA" id="ARBA00023004"/>
    </source>
</evidence>
<name>A0ABY7AHE0_9FIRM</name>
<keyword evidence="3" id="KW-0408">Iron</keyword>
<protein>
    <submittedName>
        <fullName evidence="6">CDGSH iron-sulfur domain-containing protein</fullName>
    </submittedName>
</protein>
<evidence type="ECO:0000256" key="2">
    <source>
        <dbReference type="ARBA" id="ARBA00022723"/>
    </source>
</evidence>
<keyword evidence="2" id="KW-0479">Metal-binding</keyword>
<evidence type="ECO:0000313" key="7">
    <source>
        <dbReference type="Proteomes" id="UP001163115"/>
    </source>
</evidence>
<proteinExistence type="predicted"/>
<reference evidence="6" key="1">
    <citation type="submission" date="2022-11" db="EMBL/GenBank/DDBJ databases">
        <title>Lacrimispora xylanolytica sy1, complete genome.</title>
        <authorList>
            <person name="Choi S."/>
        </authorList>
    </citation>
    <scope>NUCLEOTIDE SEQUENCE</scope>
    <source>
        <strain evidence="6">Sy1</strain>
    </source>
</reference>
<keyword evidence="1" id="KW-0001">2Fe-2S</keyword>
<evidence type="ECO:0000313" key="6">
    <source>
        <dbReference type="EMBL" id="WAJ25735.1"/>
    </source>
</evidence>
<accession>A0ABY7AHE0</accession>
<evidence type="ECO:0000256" key="4">
    <source>
        <dbReference type="ARBA" id="ARBA00023014"/>
    </source>
</evidence>
<feature type="domain" description="Iron-binding zinc finger CDGSH type" evidence="5">
    <location>
        <begin position="9"/>
        <end position="46"/>
    </location>
</feature>
<dbReference type="RefSeq" id="WP_026890755.1">
    <property type="nucleotide sequence ID" value="NZ_CP113524.1"/>
</dbReference>
<keyword evidence="7" id="KW-1185">Reference proteome</keyword>
<gene>
    <name evidence="6" type="ORF">OW255_09565</name>
</gene>
<dbReference type="EMBL" id="CP113524">
    <property type="protein sequence ID" value="WAJ25735.1"/>
    <property type="molecule type" value="Genomic_DNA"/>
</dbReference>
<dbReference type="InterPro" id="IPR018967">
    <property type="entry name" value="FeS-contain_CDGSH-typ"/>
</dbReference>
<dbReference type="PANTHER" id="PTHR46491">
    <property type="entry name" value="CDGSH IRON SULFUR DOMAIN PROTEIN HOMOLOG"/>
    <property type="match status" value="1"/>
</dbReference>
<keyword evidence="4" id="KW-0411">Iron-sulfur</keyword>
<feature type="domain" description="Iron-binding zinc finger CDGSH type" evidence="5">
    <location>
        <begin position="47"/>
        <end position="79"/>
    </location>
</feature>
<dbReference type="SMART" id="SM00704">
    <property type="entry name" value="ZnF_CDGSH"/>
    <property type="match status" value="2"/>
</dbReference>
<sequence length="79" mass="8706">MSEPVIAQKFPYSVDVEEGKTYYWCSCGRSGSQPFCDGSHQGTDFSPLPFTAEKTETVHLCGCKMTKNPPFCDGAHHSL</sequence>
<dbReference type="PANTHER" id="PTHR46491:SF3">
    <property type="entry name" value="CDGSH IRON-SULFUR DOMAIN-CONTAINING PROTEIN 3, MITOCHONDRIAL"/>
    <property type="match status" value="1"/>
</dbReference>